<keyword evidence="3" id="KW-1185">Reference proteome</keyword>
<organism evidence="2 3">
    <name type="scientific">Actinocatenispora thailandica</name>
    <dbReference type="NCBI Taxonomy" id="227318"/>
    <lineage>
        <taxon>Bacteria</taxon>
        <taxon>Bacillati</taxon>
        <taxon>Actinomycetota</taxon>
        <taxon>Actinomycetes</taxon>
        <taxon>Micromonosporales</taxon>
        <taxon>Micromonosporaceae</taxon>
        <taxon>Actinocatenispora</taxon>
    </lineage>
</organism>
<dbReference type="CDD" id="cd02440">
    <property type="entry name" value="AdoMet_MTases"/>
    <property type="match status" value="1"/>
</dbReference>
<name>A0A7R7DMC7_9ACTN</name>
<accession>A0A7R7DMC7</accession>
<dbReference type="Gene3D" id="3.40.50.150">
    <property type="entry name" value="Vaccinia Virus protein VP39"/>
    <property type="match status" value="1"/>
</dbReference>
<sequence>MLPNSPDREDQMAAEPHGAPTTPAPGAIDMSVPNPARIYDYLLGGAHNFAVDRETADRVMAAGKVGPKIAWANRSFLRRAVRYMIASGIDQFLDLGSGIPTVGNVHEIAQAANPAARVVYVDSDPVAVTHARQLLADNDHATILDADLRDADAVLRAADRTGLLDLSRPLGILLVAVFHFVPDSADPAGILHRYCAAARGGGLLALSHYTDEAYSAEKRELSKVGVQEYQERTRTAPISRHRDQLAELLAGAGLDLVEPGIVWAPQWRPDPGDEVPDDPSDTEIRALVARVPAH</sequence>
<evidence type="ECO:0000256" key="1">
    <source>
        <dbReference type="SAM" id="MobiDB-lite"/>
    </source>
</evidence>
<feature type="region of interest" description="Disordered" evidence="1">
    <location>
        <begin position="1"/>
        <end position="29"/>
    </location>
</feature>
<protein>
    <recommendedName>
        <fullName evidence="4">S-adenosyl methyltransferase</fullName>
    </recommendedName>
</protein>
<dbReference type="Proteomes" id="UP000611640">
    <property type="component" value="Chromosome"/>
</dbReference>
<dbReference type="InterPro" id="IPR006764">
    <property type="entry name" value="SAM_dep_MeTrfase_SAV2177_type"/>
</dbReference>
<evidence type="ECO:0008006" key="4">
    <source>
        <dbReference type="Google" id="ProtNLM"/>
    </source>
</evidence>
<dbReference type="EMBL" id="AP023355">
    <property type="protein sequence ID" value="BCJ34349.1"/>
    <property type="molecule type" value="Genomic_DNA"/>
</dbReference>
<dbReference type="SUPFAM" id="SSF53335">
    <property type="entry name" value="S-adenosyl-L-methionine-dependent methyltransferases"/>
    <property type="match status" value="1"/>
</dbReference>
<feature type="compositionally biased region" description="Low complexity" evidence="1">
    <location>
        <begin position="13"/>
        <end position="27"/>
    </location>
</feature>
<dbReference type="InterPro" id="IPR029063">
    <property type="entry name" value="SAM-dependent_MTases_sf"/>
</dbReference>
<proteinExistence type="predicted"/>
<feature type="compositionally biased region" description="Basic and acidic residues" evidence="1">
    <location>
        <begin position="1"/>
        <end position="11"/>
    </location>
</feature>
<dbReference type="AlphaFoldDB" id="A0A7R7DMC7"/>
<evidence type="ECO:0000313" key="3">
    <source>
        <dbReference type="Proteomes" id="UP000611640"/>
    </source>
</evidence>
<dbReference type="Pfam" id="PF04672">
    <property type="entry name" value="Methyltransf_19"/>
    <property type="match status" value="1"/>
</dbReference>
<dbReference type="PIRSF" id="PIRSF017393">
    <property type="entry name" value="MTase_SAV2177"/>
    <property type="match status" value="1"/>
</dbReference>
<evidence type="ECO:0000313" key="2">
    <source>
        <dbReference type="EMBL" id="BCJ34349.1"/>
    </source>
</evidence>
<reference evidence="2 3" key="1">
    <citation type="submission" date="2020-08" db="EMBL/GenBank/DDBJ databases">
        <title>Whole genome shotgun sequence of Actinocatenispora thailandica NBRC 105041.</title>
        <authorList>
            <person name="Komaki H."/>
            <person name="Tamura T."/>
        </authorList>
    </citation>
    <scope>NUCLEOTIDE SEQUENCE [LARGE SCALE GENOMIC DNA]</scope>
    <source>
        <strain evidence="2 3">NBRC 105041</strain>
    </source>
</reference>
<gene>
    <name evidence="2" type="ORF">Athai_18520</name>
</gene>
<dbReference type="KEGG" id="atl:Athai_18520"/>